<evidence type="ECO:0000256" key="2">
    <source>
        <dbReference type="SAM" id="SignalP"/>
    </source>
</evidence>
<protein>
    <recommendedName>
        <fullName evidence="5">YXWGXW repeat-containing protein</fullName>
    </recommendedName>
</protein>
<feature type="signal peptide" evidence="2">
    <location>
        <begin position="1"/>
        <end position="22"/>
    </location>
</feature>
<feature type="compositionally biased region" description="Basic residues" evidence="1">
    <location>
        <begin position="89"/>
        <end position="109"/>
    </location>
</feature>
<feature type="region of interest" description="Disordered" evidence="1">
    <location>
        <begin position="85"/>
        <end position="115"/>
    </location>
</feature>
<evidence type="ECO:0000313" key="4">
    <source>
        <dbReference type="Proteomes" id="UP001560296"/>
    </source>
</evidence>
<keyword evidence="4" id="KW-1185">Reference proteome</keyword>
<proteinExistence type="predicted"/>
<evidence type="ECO:0008006" key="5">
    <source>
        <dbReference type="Google" id="ProtNLM"/>
    </source>
</evidence>
<accession>A0ABV3YYS9</accession>
<comment type="caution">
    <text evidence="3">The sequence shown here is derived from an EMBL/GenBank/DDBJ whole genome shotgun (WGS) entry which is preliminary data.</text>
</comment>
<gene>
    <name evidence="3" type="ORF">AB5S05_20765</name>
</gene>
<sequence length="115" mass="13705">MKLRYLLYLVMVLPLAACTVHVGGDRDGWDREPPAHYAPPPGVRWRWDPDLDVFVVLGWPHLYYRDRIYYRWHDGGWYWSEHRDGHWNQGKRRLPPGLSKKYHSRHRNHGGGGGY</sequence>
<feature type="chain" id="PRO_5047419222" description="YXWGXW repeat-containing protein" evidence="2">
    <location>
        <begin position="23"/>
        <end position="115"/>
    </location>
</feature>
<name>A0ABV3YYS9_9PSED</name>
<keyword evidence="2" id="KW-0732">Signal</keyword>
<dbReference type="RefSeq" id="WP_369289428.1">
    <property type="nucleotide sequence ID" value="NZ_JBFTEG010000028.1"/>
</dbReference>
<reference evidence="3 4" key="1">
    <citation type="submission" date="2024-07" db="EMBL/GenBank/DDBJ databases">
        <authorList>
            <person name="Li M."/>
        </authorList>
    </citation>
    <scope>NUCLEOTIDE SEQUENCE [LARGE SCALE GENOMIC DNA]</scope>
    <source>
        <strain evidence="3 4">25A3E</strain>
    </source>
</reference>
<dbReference type="Proteomes" id="UP001560296">
    <property type="component" value="Unassembled WGS sequence"/>
</dbReference>
<evidence type="ECO:0000313" key="3">
    <source>
        <dbReference type="EMBL" id="MEX6504493.1"/>
    </source>
</evidence>
<dbReference type="EMBL" id="JBFTEG010000028">
    <property type="protein sequence ID" value="MEX6504493.1"/>
    <property type="molecule type" value="Genomic_DNA"/>
</dbReference>
<organism evidence="3 4">
    <name type="scientific">Pseudomonas zhanjiangensis</name>
    <dbReference type="NCBI Taxonomy" id="3239015"/>
    <lineage>
        <taxon>Bacteria</taxon>
        <taxon>Pseudomonadati</taxon>
        <taxon>Pseudomonadota</taxon>
        <taxon>Gammaproteobacteria</taxon>
        <taxon>Pseudomonadales</taxon>
        <taxon>Pseudomonadaceae</taxon>
        <taxon>Pseudomonas</taxon>
    </lineage>
</organism>
<evidence type="ECO:0000256" key="1">
    <source>
        <dbReference type="SAM" id="MobiDB-lite"/>
    </source>
</evidence>